<dbReference type="InterPro" id="IPR050351">
    <property type="entry name" value="BphY/WalK/GraS-like"/>
</dbReference>
<accession>A0A9D0ZYW4</accession>
<feature type="region of interest" description="Disordered" evidence="8">
    <location>
        <begin position="67"/>
        <end position="97"/>
    </location>
</feature>
<dbReference type="SUPFAM" id="SSF55874">
    <property type="entry name" value="ATPase domain of HSP90 chaperone/DNA topoisomerase II/histidine kinase"/>
    <property type="match status" value="1"/>
</dbReference>
<evidence type="ECO:0000256" key="1">
    <source>
        <dbReference type="ARBA" id="ARBA00000085"/>
    </source>
</evidence>
<dbReference type="FunFam" id="3.30.565.10:FF:000006">
    <property type="entry name" value="Sensor histidine kinase WalK"/>
    <property type="match status" value="1"/>
</dbReference>
<gene>
    <name evidence="11" type="ORF">IAB26_12410</name>
</gene>
<comment type="subcellular location">
    <subcellularLocation>
        <location evidence="2">Membrane</location>
    </subcellularLocation>
</comment>
<name>A0A9D0ZYW4_9FIRM</name>
<evidence type="ECO:0000256" key="6">
    <source>
        <dbReference type="ARBA" id="ARBA00022777"/>
    </source>
</evidence>
<evidence type="ECO:0000313" key="12">
    <source>
        <dbReference type="Proteomes" id="UP000886886"/>
    </source>
</evidence>
<dbReference type="InterPro" id="IPR036097">
    <property type="entry name" value="HisK_dim/P_sf"/>
</dbReference>
<dbReference type="SMART" id="SM00388">
    <property type="entry name" value="HisKA"/>
    <property type="match status" value="1"/>
</dbReference>
<dbReference type="PRINTS" id="PR00344">
    <property type="entry name" value="BCTRLSENSOR"/>
</dbReference>
<dbReference type="InterPro" id="IPR003594">
    <property type="entry name" value="HATPase_dom"/>
</dbReference>
<comment type="catalytic activity">
    <reaction evidence="1">
        <text>ATP + protein L-histidine = ADP + protein N-phospho-L-histidine.</text>
        <dbReference type="EC" id="2.7.13.3"/>
    </reaction>
</comment>
<keyword evidence="9" id="KW-0812">Transmembrane</keyword>
<dbReference type="AlphaFoldDB" id="A0A9D0ZYW4"/>
<dbReference type="Proteomes" id="UP000886886">
    <property type="component" value="Unassembled WGS sequence"/>
</dbReference>
<evidence type="ECO:0000256" key="9">
    <source>
        <dbReference type="SAM" id="Phobius"/>
    </source>
</evidence>
<feature type="transmembrane region" description="Helical" evidence="9">
    <location>
        <begin position="192"/>
        <end position="214"/>
    </location>
</feature>
<evidence type="ECO:0000256" key="3">
    <source>
        <dbReference type="ARBA" id="ARBA00012438"/>
    </source>
</evidence>
<dbReference type="Gene3D" id="3.30.565.10">
    <property type="entry name" value="Histidine kinase-like ATPase, C-terminal domain"/>
    <property type="match status" value="1"/>
</dbReference>
<keyword evidence="6" id="KW-0418">Kinase</keyword>
<reference evidence="11" key="2">
    <citation type="journal article" date="2021" name="PeerJ">
        <title>Extensive microbial diversity within the chicken gut microbiome revealed by metagenomics and culture.</title>
        <authorList>
            <person name="Gilroy R."/>
            <person name="Ravi A."/>
            <person name="Getino M."/>
            <person name="Pursley I."/>
            <person name="Horton D.L."/>
            <person name="Alikhan N.F."/>
            <person name="Baker D."/>
            <person name="Gharbi K."/>
            <person name="Hall N."/>
            <person name="Watson M."/>
            <person name="Adriaenssens E.M."/>
            <person name="Foster-Nyarko E."/>
            <person name="Jarju S."/>
            <person name="Secka A."/>
            <person name="Antonio M."/>
            <person name="Oren A."/>
            <person name="Chaudhuri R.R."/>
            <person name="La Ragione R."/>
            <person name="Hildebrand F."/>
            <person name="Pallen M.J."/>
        </authorList>
    </citation>
    <scope>NUCLEOTIDE SEQUENCE</scope>
    <source>
        <strain evidence="11">ChiSjej3B21-11622</strain>
    </source>
</reference>
<dbReference type="InterPro" id="IPR003661">
    <property type="entry name" value="HisK_dim/P_dom"/>
</dbReference>
<organism evidence="11 12">
    <name type="scientific">Candidatus Limivivens merdigallinarum</name>
    <dbReference type="NCBI Taxonomy" id="2840859"/>
    <lineage>
        <taxon>Bacteria</taxon>
        <taxon>Bacillati</taxon>
        <taxon>Bacillota</taxon>
        <taxon>Clostridia</taxon>
        <taxon>Lachnospirales</taxon>
        <taxon>Lachnospiraceae</taxon>
        <taxon>Lachnospiraceae incertae sedis</taxon>
        <taxon>Candidatus Limivivens</taxon>
    </lineage>
</organism>
<keyword evidence="5" id="KW-0808">Transferase</keyword>
<dbReference type="InterPro" id="IPR004358">
    <property type="entry name" value="Sig_transdc_His_kin-like_C"/>
</dbReference>
<feature type="transmembrane region" description="Helical" evidence="9">
    <location>
        <begin position="12"/>
        <end position="31"/>
    </location>
</feature>
<dbReference type="InterPro" id="IPR036890">
    <property type="entry name" value="HATPase_C_sf"/>
</dbReference>
<dbReference type="GO" id="GO:0016036">
    <property type="term" value="P:cellular response to phosphate starvation"/>
    <property type="evidence" value="ECO:0007669"/>
    <property type="project" value="TreeGrafter"/>
</dbReference>
<evidence type="ECO:0000256" key="7">
    <source>
        <dbReference type="ARBA" id="ARBA00023012"/>
    </source>
</evidence>
<dbReference type="GO" id="GO:0000155">
    <property type="term" value="F:phosphorelay sensor kinase activity"/>
    <property type="evidence" value="ECO:0007669"/>
    <property type="project" value="InterPro"/>
</dbReference>
<evidence type="ECO:0000259" key="10">
    <source>
        <dbReference type="PROSITE" id="PS50109"/>
    </source>
</evidence>
<proteinExistence type="predicted"/>
<keyword evidence="4" id="KW-0597">Phosphoprotein</keyword>
<reference evidence="11" key="1">
    <citation type="submission" date="2020-10" db="EMBL/GenBank/DDBJ databases">
        <authorList>
            <person name="Gilroy R."/>
        </authorList>
    </citation>
    <scope>NUCLEOTIDE SEQUENCE</scope>
    <source>
        <strain evidence="11">ChiSjej3B21-11622</strain>
    </source>
</reference>
<dbReference type="InterPro" id="IPR005467">
    <property type="entry name" value="His_kinase_dom"/>
</dbReference>
<evidence type="ECO:0000256" key="4">
    <source>
        <dbReference type="ARBA" id="ARBA00022553"/>
    </source>
</evidence>
<dbReference type="PANTHER" id="PTHR45453">
    <property type="entry name" value="PHOSPHATE REGULON SENSOR PROTEIN PHOR"/>
    <property type="match status" value="1"/>
</dbReference>
<keyword evidence="9" id="KW-1133">Transmembrane helix</keyword>
<dbReference type="PROSITE" id="PS50109">
    <property type="entry name" value="HIS_KIN"/>
    <property type="match status" value="1"/>
</dbReference>
<dbReference type="GO" id="GO:0005886">
    <property type="term" value="C:plasma membrane"/>
    <property type="evidence" value="ECO:0007669"/>
    <property type="project" value="TreeGrafter"/>
</dbReference>
<dbReference type="SUPFAM" id="SSF47384">
    <property type="entry name" value="Homodimeric domain of signal transducing histidine kinase"/>
    <property type="match status" value="1"/>
</dbReference>
<dbReference type="Gene3D" id="1.10.287.130">
    <property type="match status" value="1"/>
</dbReference>
<keyword evidence="9" id="KW-0472">Membrane</keyword>
<dbReference type="Pfam" id="PF00512">
    <property type="entry name" value="HisKA"/>
    <property type="match status" value="1"/>
</dbReference>
<evidence type="ECO:0000256" key="5">
    <source>
        <dbReference type="ARBA" id="ARBA00022679"/>
    </source>
</evidence>
<dbReference type="CDD" id="cd00082">
    <property type="entry name" value="HisKA"/>
    <property type="match status" value="1"/>
</dbReference>
<evidence type="ECO:0000313" key="11">
    <source>
        <dbReference type="EMBL" id="HIQ97350.1"/>
    </source>
</evidence>
<dbReference type="EC" id="2.7.13.3" evidence="3"/>
<protein>
    <recommendedName>
        <fullName evidence="3">histidine kinase</fullName>
        <ecNumber evidence="3">2.7.13.3</ecNumber>
    </recommendedName>
</protein>
<dbReference type="SMART" id="SM00387">
    <property type="entry name" value="HATPase_c"/>
    <property type="match status" value="1"/>
</dbReference>
<dbReference type="GO" id="GO:0004721">
    <property type="term" value="F:phosphoprotein phosphatase activity"/>
    <property type="evidence" value="ECO:0007669"/>
    <property type="project" value="TreeGrafter"/>
</dbReference>
<comment type="caution">
    <text evidence="11">The sequence shown here is derived from an EMBL/GenBank/DDBJ whole genome shotgun (WGS) entry which is preliminary data.</text>
</comment>
<feature type="domain" description="Histidine kinase" evidence="10">
    <location>
        <begin position="235"/>
        <end position="447"/>
    </location>
</feature>
<evidence type="ECO:0000256" key="8">
    <source>
        <dbReference type="SAM" id="MobiDB-lite"/>
    </source>
</evidence>
<sequence length="453" mass="50982">MIQKLRMKFIGIFMGSLMLVIVLVMGLLNFLNYREAIQSADNILDILAENDGSFPPPRQPEDMEIREAPQEENTESTSGGASGETSEESPQEAPEGHREIFHGRGWLSPETPYETRFFVVSLNEDGEILSTDTGKIAAVDEETAKDYAEKIWDSQRTQGFVSQYRYRLQETDEGFLAIFLDCSRNLQACRSVLLTSAGVSILGILLVFGLVFFFSGMVMKPVYESYEKQKRFITDAGHEIKTPLTILGADMDVLGMEIGENEWLEDMRRQNQRLTVLTNDLIYLARMEEGTSKLQMIELPFSDLVEETAQSFQALAIVEKKFFHLQIQPMVMLRGDEQGLRKLVSILLDNAVKYSEENGSITLSLEKTGRMVRLSVENTAEGISKEMVSHLFERFYRADASRNSRKGGYGIGLSIAEAIVLAHKGEIKASVQEGQSLKITVLLPAKEWTKERA</sequence>
<evidence type="ECO:0000256" key="2">
    <source>
        <dbReference type="ARBA" id="ARBA00004370"/>
    </source>
</evidence>
<dbReference type="Pfam" id="PF02518">
    <property type="entry name" value="HATPase_c"/>
    <property type="match status" value="1"/>
</dbReference>
<dbReference type="PANTHER" id="PTHR45453:SF1">
    <property type="entry name" value="PHOSPHATE REGULON SENSOR PROTEIN PHOR"/>
    <property type="match status" value="1"/>
</dbReference>
<dbReference type="EMBL" id="DVFT01000182">
    <property type="protein sequence ID" value="HIQ97350.1"/>
    <property type="molecule type" value="Genomic_DNA"/>
</dbReference>
<keyword evidence="7" id="KW-0902">Two-component regulatory system</keyword>